<dbReference type="Proteomes" id="UP000176998">
    <property type="component" value="Unassembled WGS sequence"/>
</dbReference>
<feature type="compositionally biased region" description="Acidic residues" evidence="1">
    <location>
        <begin position="282"/>
        <end position="299"/>
    </location>
</feature>
<reference evidence="2 3" key="1">
    <citation type="submission" date="2016-09" db="EMBL/GenBank/DDBJ databases">
        <authorList>
            <person name="Capua I."/>
            <person name="De Benedictis P."/>
            <person name="Joannis T."/>
            <person name="Lombin L.H."/>
            <person name="Cattoli G."/>
        </authorList>
    </citation>
    <scope>NUCLEOTIDE SEQUENCE [LARGE SCALE GENOMIC DNA]</scope>
    <source>
        <strain evidence="2 3">IMI 309357</strain>
    </source>
</reference>
<dbReference type="GeneID" id="34565057"/>
<protein>
    <submittedName>
        <fullName evidence="2">Uncharacterized protein</fullName>
    </submittedName>
</protein>
<name>A0A1G4AUJ1_9PEZI</name>
<dbReference type="AlphaFoldDB" id="A0A1G4AUJ1"/>
<organism evidence="2 3">
    <name type="scientific">Colletotrichum orchidophilum</name>
    <dbReference type="NCBI Taxonomy" id="1209926"/>
    <lineage>
        <taxon>Eukaryota</taxon>
        <taxon>Fungi</taxon>
        <taxon>Dikarya</taxon>
        <taxon>Ascomycota</taxon>
        <taxon>Pezizomycotina</taxon>
        <taxon>Sordariomycetes</taxon>
        <taxon>Hypocreomycetidae</taxon>
        <taxon>Glomerellales</taxon>
        <taxon>Glomerellaceae</taxon>
        <taxon>Colletotrichum</taxon>
    </lineage>
</organism>
<sequence length="299" mass="33976">MRARAKHLDLSDCEPWSMGIHVYNEVGGHDFLPYDTSSPLPEETSYLSKSFSTRDHDLQRNIQLLSNDGLLALHQCLSQELENENPSDDNASNNEHIFGGEGLGPQNQLYGSEDIQDVARTRLWSLSTSPLIASESFHVILIYLDNKGDSVLKKSVWPMWTDFDCFIQTMSKFHSKVTDTMGSNVENIKRKYVQLIDDFIISKPAPPKAAAARTYQTWFNNLDIMNDAWAYLWQRKFIKQLPEILQLIGRPLPEPSETELTANSKPALVGGPYDFDSLLEASTDENMEEDDWPQPGEFD</sequence>
<dbReference type="EMBL" id="MJBS01000137">
    <property type="protein sequence ID" value="OHE92775.1"/>
    <property type="molecule type" value="Genomic_DNA"/>
</dbReference>
<proteinExistence type="predicted"/>
<evidence type="ECO:0000313" key="3">
    <source>
        <dbReference type="Proteomes" id="UP000176998"/>
    </source>
</evidence>
<comment type="caution">
    <text evidence="2">The sequence shown here is derived from an EMBL/GenBank/DDBJ whole genome shotgun (WGS) entry which is preliminary data.</text>
</comment>
<dbReference type="RefSeq" id="XP_022469943.1">
    <property type="nucleotide sequence ID" value="XM_022623547.1"/>
</dbReference>
<feature type="region of interest" description="Disordered" evidence="1">
    <location>
        <begin position="257"/>
        <end position="299"/>
    </location>
</feature>
<evidence type="ECO:0000313" key="2">
    <source>
        <dbReference type="EMBL" id="OHE92775.1"/>
    </source>
</evidence>
<dbReference type="OrthoDB" id="5028020at2759"/>
<accession>A0A1G4AUJ1</accession>
<gene>
    <name evidence="2" type="ORF">CORC01_11925</name>
</gene>
<evidence type="ECO:0000256" key="1">
    <source>
        <dbReference type="SAM" id="MobiDB-lite"/>
    </source>
</evidence>
<keyword evidence="3" id="KW-1185">Reference proteome</keyword>